<gene>
    <name evidence="5" type="ORF">EV380_2501</name>
</gene>
<dbReference type="EMBL" id="SHLA01000001">
    <property type="protein sequence ID" value="RZU62896.1"/>
    <property type="molecule type" value="Genomic_DNA"/>
</dbReference>
<reference evidence="5 6" key="1">
    <citation type="submission" date="2019-02" db="EMBL/GenBank/DDBJ databases">
        <title>Sequencing the genomes of 1000 actinobacteria strains.</title>
        <authorList>
            <person name="Klenk H.-P."/>
        </authorList>
    </citation>
    <scope>NUCLEOTIDE SEQUENCE [LARGE SCALE GENOMIC DNA]</scope>
    <source>
        <strain evidence="5 6">DSM 17364</strain>
    </source>
</reference>
<organism evidence="5 6">
    <name type="scientific">Zhihengliuella halotolerans</name>
    <dbReference type="NCBI Taxonomy" id="370736"/>
    <lineage>
        <taxon>Bacteria</taxon>
        <taxon>Bacillati</taxon>
        <taxon>Actinomycetota</taxon>
        <taxon>Actinomycetes</taxon>
        <taxon>Micrococcales</taxon>
        <taxon>Micrococcaceae</taxon>
        <taxon>Zhihengliuella</taxon>
    </lineage>
</organism>
<protein>
    <submittedName>
        <fullName evidence="5">Uncharacterized protein YcnI</fullName>
    </submittedName>
</protein>
<dbReference type="RefSeq" id="WP_130451408.1">
    <property type="nucleotide sequence ID" value="NZ_SHLA01000001.1"/>
</dbReference>
<dbReference type="CDD" id="cd08545">
    <property type="entry name" value="YcnI_like"/>
    <property type="match status" value="1"/>
</dbReference>
<evidence type="ECO:0000313" key="6">
    <source>
        <dbReference type="Proteomes" id="UP000292685"/>
    </source>
</evidence>
<keyword evidence="2" id="KW-0812">Transmembrane</keyword>
<feature type="compositionally biased region" description="Low complexity" evidence="1">
    <location>
        <begin position="10"/>
        <end position="23"/>
    </location>
</feature>
<dbReference type="Proteomes" id="UP000292685">
    <property type="component" value="Unassembled WGS sequence"/>
</dbReference>
<dbReference type="InterPro" id="IPR038507">
    <property type="entry name" value="YcnI-like_sf"/>
</dbReference>
<feature type="signal peptide" evidence="3">
    <location>
        <begin position="1"/>
        <end position="39"/>
    </location>
</feature>
<feature type="region of interest" description="Disordered" evidence="1">
    <location>
        <begin position="184"/>
        <end position="205"/>
    </location>
</feature>
<keyword evidence="6" id="KW-1185">Reference proteome</keyword>
<comment type="caution">
    <text evidence="5">The sequence shown here is derived from an EMBL/GenBank/DDBJ whole genome shotgun (WGS) entry which is preliminary data.</text>
</comment>
<keyword evidence="2" id="KW-1133">Transmembrane helix</keyword>
<feature type="chain" id="PRO_5039585245" evidence="3">
    <location>
        <begin position="40"/>
        <end position="256"/>
    </location>
</feature>
<evidence type="ECO:0000256" key="3">
    <source>
        <dbReference type="SAM" id="SignalP"/>
    </source>
</evidence>
<dbReference type="AlphaFoldDB" id="A0A4V2GA57"/>
<dbReference type="InterPro" id="IPR012533">
    <property type="entry name" value="YcnI-copper_dom"/>
</dbReference>
<dbReference type="OrthoDB" id="9810871at2"/>
<proteinExistence type="predicted"/>
<keyword evidence="2" id="KW-0472">Membrane</keyword>
<keyword evidence="3" id="KW-0732">Signal</keyword>
<dbReference type="Gene3D" id="2.60.40.2230">
    <property type="entry name" value="Uncharacterised protein YcnI-like PF07987, DUF1775"/>
    <property type="match status" value="1"/>
</dbReference>
<evidence type="ECO:0000256" key="1">
    <source>
        <dbReference type="SAM" id="MobiDB-lite"/>
    </source>
</evidence>
<dbReference type="Pfam" id="PF07987">
    <property type="entry name" value="DUF1775"/>
    <property type="match status" value="1"/>
</dbReference>
<feature type="region of interest" description="Disordered" evidence="1">
    <location>
        <begin position="1"/>
        <end position="23"/>
    </location>
</feature>
<sequence>MRKNTSMTPARATSGPRTRGRAGARATAGVVLASAAALAFPATASAHVDVDSTTTAAGGYATLTFAIGHGCEGSPTESVTVDFPAEIGSVKATAKPGWDATVSDDGGTHSVTYTAEEPLPDELRDTIEIAALLPLDGEAGDVLTFPVTQVCTDGELLWDQGAEDGAEPEMPAPQLTLTAAADDAGAGEHAGHGGGAAAAEPEDDEHAVHNAELGADTTSSADEQARAIGTGGLIVGVLGIALATVALRRQQRGSKG</sequence>
<accession>A0A4V2GA57</accession>
<feature type="transmembrane region" description="Helical" evidence="2">
    <location>
        <begin position="227"/>
        <end position="247"/>
    </location>
</feature>
<name>A0A4V2GA57_9MICC</name>
<evidence type="ECO:0000313" key="5">
    <source>
        <dbReference type="EMBL" id="RZU62896.1"/>
    </source>
</evidence>
<evidence type="ECO:0000256" key="2">
    <source>
        <dbReference type="SAM" id="Phobius"/>
    </source>
</evidence>
<evidence type="ECO:0000259" key="4">
    <source>
        <dbReference type="Pfam" id="PF07987"/>
    </source>
</evidence>
<feature type="domain" description="YncI copper-binding" evidence="4">
    <location>
        <begin position="47"/>
        <end position="177"/>
    </location>
</feature>